<evidence type="ECO:0000256" key="11">
    <source>
        <dbReference type="ARBA" id="ARBA00022884"/>
    </source>
</evidence>
<feature type="binding site" evidence="15">
    <location>
        <position position="465"/>
    </location>
    <ligand>
        <name>Mg(2+)</name>
        <dbReference type="ChEBI" id="CHEBI:18420"/>
        <note>shared with alpha subunit</note>
    </ligand>
</feature>
<evidence type="ECO:0000256" key="14">
    <source>
        <dbReference type="ARBA" id="ARBA00049255"/>
    </source>
</evidence>
<dbReference type="InterPro" id="IPR002547">
    <property type="entry name" value="tRNA-bd_dom"/>
</dbReference>
<dbReference type="Gene3D" id="3.30.70.380">
    <property type="entry name" value="Ferrodoxin-fold anticodon-binding domain"/>
    <property type="match status" value="1"/>
</dbReference>
<dbReference type="EC" id="6.1.1.20" evidence="15"/>
<evidence type="ECO:0000259" key="17">
    <source>
        <dbReference type="PROSITE" id="PS50886"/>
    </source>
</evidence>
<feature type="binding site" evidence="15">
    <location>
        <position position="462"/>
    </location>
    <ligand>
        <name>Mg(2+)</name>
        <dbReference type="ChEBI" id="CHEBI:18420"/>
        <note>shared with alpha subunit</note>
    </ligand>
</feature>
<dbReference type="InterPro" id="IPR041616">
    <property type="entry name" value="PheRS_beta_core"/>
</dbReference>
<dbReference type="CDD" id="cd00769">
    <property type="entry name" value="PheRS_beta_core"/>
    <property type="match status" value="1"/>
</dbReference>
<feature type="binding site" evidence="15">
    <location>
        <position position="466"/>
    </location>
    <ligand>
        <name>Mg(2+)</name>
        <dbReference type="ChEBI" id="CHEBI:18420"/>
        <note>shared with alpha subunit</note>
    </ligand>
</feature>
<keyword evidence="5 16" id="KW-0820">tRNA-binding</keyword>
<keyword evidence="7 15" id="KW-0479">Metal-binding</keyword>
<keyword evidence="13 15" id="KW-0030">Aminoacyl-tRNA synthetase</keyword>
<dbReference type="Gene3D" id="3.30.930.10">
    <property type="entry name" value="Bira Bifunctional Protein, Domain 2"/>
    <property type="match status" value="1"/>
</dbReference>
<dbReference type="PANTHER" id="PTHR10947">
    <property type="entry name" value="PHENYLALANYL-TRNA SYNTHETASE BETA CHAIN AND LEUCINE-RICH REPEAT-CONTAINING PROTEIN 47"/>
    <property type="match status" value="1"/>
</dbReference>
<evidence type="ECO:0000259" key="18">
    <source>
        <dbReference type="PROSITE" id="PS51447"/>
    </source>
</evidence>
<dbReference type="Gene3D" id="3.50.40.10">
    <property type="entry name" value="Phenylalanyl-trna Synthetase, Chain B, domain 3"/>
    <property type="match status" value="1"/>
</dbReference>
<evidence type="ECO:0000256" key="16">
    <source>
        <dbReference type="PROSITE-ProRule" id="PRU00209"/>
    </source>
</evidence>
<dbReference type="Pfam" id="PF03483">
    <property type="entry name" value="B3_4"/>
    <property type="match status" value="1"/>
</dbReference>
<comment type="subcellular location">
    <subcellularLocation>
        <location evidence="1 15">Cytoplasm</location>
    </subcellularLocation>
</comment>
<evidence type="ECO:0000259" key="19">
    <source>
        <dbReference type="PROSITE" id="PS51483"/>
    </source>
</evidence>
<dbReference type="RefSeq" id="WP_305732342.1">
    <property type="nucleotide sequence ID" value="NZ_OW150024.1"/>
</dbReference>
<evidence type="ECO:0000256" key="5">
    <source>
        <dbReference type="ARBA" id="ARBA00022555"/>
    </source>
</evidence>
<dbReference type="PROSITE" id="PS51447">
    <property type="entry name" value="FDX_ACB"/>
    <property type="match status" value="1"/>
</dbReference>
<dbReference type="InterPro" id="IPR033714">
    <property type="entry name" value="tRNA_bind_bactPheRS"/>
</dbReference>
<keyword evidence="12 15" id="KW-0648">Protein biosynthesis</keyword>
<dbReference type="Gene3D" id="3.30.56.10">
    <property type="match status" value="2"/>
</dbReference>
<dbReference type="Pfam" id="PF01588">
    <property type="entry name" value="tRNA_bind"/>
    <property type="match status" value="1"/>
</dbReference>
<dbReference type="InterPro" id="IPR045060">
    <property type="entry name" value="Phe-tRNA-ligase_IIc_bsu"/>
</dbReference>
<dbReference type="PANTHER" id="PTHR10947:SF0">
    <property type="entry name" value="PHENYLALANINE--TRNA LIGASE BETA SUBUNIT"/>
    <property type="match status" value="1"/>
</dbReference>
<evidence type="ECO:0000256" key="12">
    <source>
        <dbReference type="ARBA" id="ARBA00022917"/>
    </source>
</evidence>
<evidence type="ECO:0000256" key="1">
    <source>
        <dbReference type="ARBA" id="ARBA00004496"/>
    </source>
</evidence>
<feature type="binding site" evidence="15">
    <location>
        <position position="456"/>
    </location>
    <ligand>
        <name>Mg(2+)</name>
        <dbReference type="ChEBI" id="CHEBI:18420"/>
        <note>shared with alpha subunit</note>
    </ligand>
</feature>
<reference evidence="20 21" key="1">
    <citation type="submission" date="2022-03" db="EMBL/GenBank/DDBJ databases">
        <authorList>
            <person name="Koch H."/>
        </authorList>
    </citation>
    <scope>NUCLEOTIDE SEQUENCE [LARGE SCALE GENOMIC DNA]</scope>
    <source>
        <strain evidence="20 21">G1</strain>
    </source>
</reference>
<keyword evidence="10 15" id="KW-0460">Magnesium</keyword>
<dbReference type="InterPro" id="IPR009061">
    <property type="entry name" value="DNA-bd_dom_put_sf"/>
</dbReference>
<evidence type="ECO:0000256" key="15">
    <source>
        <dbReference type="HAMAP-Rule" id="MF_00283"/>
    </source>
</evidence>
<comment type="similarity">
    <text evidence="2 15">Belongs to the phenylalanyl-tRNA synthetase beta subunit family. Type 1 subfamily.</text>
</comment>
<dbReference type="InterPro" id="IPR036690">
    <property type="entry name" value="Fdx_antiC-bd_sf"/>
</dbReference>
<dbReference type="InterPro" id="IPR005146">
    <property type="entry name" value="B3/B4_tRNA-bd"/>
</dbReference>
<keyword evidence="21" id="KW-1185">Reference proteome</keyword>
<dbReference type="Gene3D" id="2.40.50.140">
    <property type="entry name" value="Nucleic acid-binding proteins"/>
    <property type="match status" value="1"/>
</dbReference>
<accession>A0ABN8HIW2</accession>
<keyword evidence="9 15" id="KW-0067">ATP-binding</keyword>
<evidence type="ECO:0000256" key="9">
    <source>
        <dbReference type="ARBA" id="ARBA00022840"/>
    </source>
</evidence>
<dbReference type="NCBIfam" id="TIGR00472">
    <property type="entry name" value="pheT_bact"/>
    <property type="match status" value="1"/>
</dbReference>
<dbReference type="PROSITE" id="PS50886">
    <property type="entry name" value="TRBD"/>
    <property type="match status" value="1"/>
</dbReference>
<dbReference type="InterPro" id="IPR005121">
    <property type="entry name" value="Fdx_antiC-bd"/>
</dbReference>
<dbReference type="InterPro" id="IPR005147">
    <property type="entry name" value="tRNA_synthase_B5-dom"/>
</dbReference>
<gene>
    <name evidence="15 20" type="primary">pheT</name>
    <name evidence="20" type="ORF">GEAMG1_1691</name>
</gene>
<dbReference type="Pfam" id="PF17759">
    <property type="entry name" value="tRNA_synthFbeta"/>
    <property type="match status" value="1"/>
</dbReference>
<evidence type="ECO:0000256" key="8">
    <source>
        <dbReference type="ARBA" id="ARBA00022741"/>
    </source>
</evidence>
<dbReference type="Proteomes" id="UP001295463">
    <property type="component" value="Chromosome"/>
</dbReference>
<evidence type="ECO:0000256" key="7">
    <source>
        <dbReference type="ARBA" id="ARBA00022723"/>
    </source>
</evidence>
<sequence>MKVTYNWLKEFVDFDLAPVELADLLTMLGLEVEGMEHLGGGLDEVVVARVIEKAQHPNADKLSLCKIDAGDGELLSVVCGAQNFSQGATVALARIGAVLPGEFKIKRSKIRGEESFGMLCSEKELGLAEESDGIMLLSDELSLGQPVFEALKLKDTVFEIGLTPNRADCLSVIGIAREIAAKLGRKVKYPVVTPPEDGEPVHSKIKVTIQDSTGCPRYAARYLTGCTIGPSPAWLVNRLQAVGVRSINNAVDVTNLVMLEMGQPLHAFDHARVGGGQIVVRRAEEGEVFVTLDNQERKLTADDLVICDRDKPVALAGVMGGLNSEISNSTTDILLESAFFSPPVIRKTAKRLGLHTESSHRFERGVDFEGVPRALDRAAVLIAHLTGGRMANGQVDACPAPRKPVTITFRPERANELLGLNLSSDRMADLFRSLEFNVIPTANGSFQVCVPSFRVDIEREIDLIEEICRLNGFDQVPATLPVAQVVSERPSPHQTLQRQVRDCLVAAGMNEIVTFSFIGPEAADRLLLPADDPRRNSLALCNPLAQEQSVMRTTLLPGLLETAARNLNFRNLDLRLFELRRIYLPEAGAEMPREPLCCAGLLSGARDEARWCHDAQAVDFFDAKGIVESILGLARINGVRWSAEQPEPFHHPGKSARFCVGDVQLGTVGEIHPVTLQHYGIDYPVYGFEINFEALVRLAGGQRAILPPSRYPDSVRDLALLMERERPVADLLDCVQALRIKELEEVGIFDLYQGERIPAESKSVALRLRYRSSERTLTDDEVQKLHQKVIDAATRNLGATIR</sequence>
<evidence type="ECO:0000313" key="20">
    <source>
        <dbReference type="EMBL" id="CAH2031523.1"/>
    </source>
</evidence>
<evidence type="ECO:0000256" key="10">
    <source>
        <dbReference type="ARBA" id="ARBA00022842"/>
    </source>
</evidence>
<dbReference type="Pfam" id="PF03484">
    <property type="entry name" value="B5"/>
    <property type="match status" value="1"/>
</dbReference>
<organism evidence="20 21">
    <name type="scientific">Trichlorobacter ammonificans</name>
    <dbReference type="NCBI Taxonomy" id="2916410"/>
    <lineage>
        <taxon>Bacteria</taxon>
        <taxon>Pseudomonadati</taxon>
        <taxon>Thermodesulfobacteriota</taxon>
        <taxon>Desulfuromonadia</taxon>
        <taxon>Geobacterales</taxon>
        <taxon>Geobacteraceae</taxon>
        <taxon>Trichlorobacter</taxon>
    </lineage>
</organism>
<dbReference type="InterPro" id="IPR004532">
    <property type="entry name" value="Phe-tRNA-ligase_IIc_bsu_bact"/>
</dbReference>
<dbReference type="SMART" id="SM00873">
    <property type="entry name" value="B3_4"/>
    <property type="match status" value="1"/>
</dbReference>
<dbReference type="SMART" id="SM00874">
    <property type="entry name" value="B5"/>
    <property type="match status" value="1"/>
</dbReference>
<proteinExistence type="inferred from homology"/>
<feature type="domain" description="FDX-ACB" evidence="18">
    <location>
        <begin position="709"/>
        <end position="802"/>
    </location>
</feature>
<dbReference type="InterPro" id="IPR012340">
    <property type="entry name" value="NA-bd_OB-fold"/>
</dbReference>
<dbReference type="InterPro" id="IPR020825">
    <property type="entry name" value="Phe-tRNA_synthase-like_B3/B4"/>
</dbReference>
<keyword evidence="11 16" id="KW-0694">RNA-binding</keyword>
<keyword evidence="4 15" id="KW-0963">Cytoplasm</keyword>
<evidence type="ECO:0000256" key="2">
    <source>
        <dbReference type="ARBA" id="ARBA00008653"/>
    </source>
</evidence>
<dbReference type="InterPro" id="IPR045864">
    <property type="entry name" value="aa-tRNA-synth_II/BPL/LPL"/>
</dbReference>
<dbReference type="GO" id="GO:0004826">
    <property type="term" value="F:phenylalanine-tRNA ligase activity"/>
    <property type="evidence" value="ECO:0007669"/>
    <property type="project" value="UniProtKB-EC"/>
</dbReference>
<dbReference type="SUPFAM" id="SSF50249">
    <property type="entry name" value="Nucleic acid-binding proteins"/>
    <property type="match status" value="1"/>
</dbReference>
<dbReference type="SMART" id="SM00896">
    <property type="entry name" value="FDX-ACB"/>
    <property type="match status" value="1"/>
</dbReference>
<dbReference type="HAMAP" id="MF_00283">
    <property type="entry name" value="Phe_tRNA_synth_beta1"/>
    <property type="match status" value="1"/>
</dbReference>
<dbReference type="CDD" id="cd02796">
    <property type="entry name" value="tRNA_bind_bactPheRS"/>
    <property type="match status" value="1"/>
</dbReference>
<dbReference type="SUPFAM" id="SSF55681">
    <property type="entry name" value="Class II aaRS and biotin synthetases"/>
    <property type="match status" value="1"/>
</dbReference>
<comment type="subunit">
    <text evidence="3 15">Tetramer of two alpha and two beta subunits.</text>
</comment>
<dbReference type="PROSITE" id="PS51483">
    <property type="entry name" value="B5"/>
    <property type="match status" value="1"/>
</dbReference>
<evidence type="ECO:0000256" key="4">
    <source>
        <dbReference type="ARBA" id="ARBA00022490"/>
    </source>
</evidence>
<keyword evidence="6 15" id="KW-0436">Ligase</keyword>
<evidence type="ECO:0000256" key="6">
    <source>
        <dbReference type="ARBA" id="ARBA00022598"/>
    </source>
</evidence>
<dbReference type="SUPFAM" id="SSF46955">
    <property type="entry name" value="Putative DNA-binding domain"/>
    <property type="match status" value="1"/>
</dbReference>
<feature type="domain" description="B5" evidence="19">
    <location>
        <begin position="402"/>
        <end position="478"/>
    </location>
</feature>
<dbReference type="SUPFAM" id="SSF56037">
    <property type="entry name" value="PheT/TilS domain"/>
    <property type="match status" value="1"/>
</dbReference>
<protein>
    <recommendedName>
        <fullName evidence="15">Phenylalanine--tRNA ligase beta subunit</fullName>
        <ecNumber evidence="15">6.1.1.20</ecNumber>
    </recommendedName>
    <alternativeName>
        <fullName evidence="15">Phenylalanyl-tRNA synthetase beta subunit</fullName>
        <shortName evidence="15">PheRS</shortName>
    </alternativeName>
</protein>
<evidence type="ECO:0000256" key="3">
    <source>
        <dbReference type="ARBA" id="ARBA00011209"/>
    </source>
</evidence>
<dbReference type="Pfam" id="PF03147">
    <property type="entry name" value="FDX-ACB"/>
    <property type="match status" value="1"/>
</dbReference>
<feature type="domain" description="TRNA-binding" evidence="17">
    <location>
        <begin position="39"/>
        <end position="148"/>
    </location>
</feature>
<dbReference type="NCBIfam" id="NF045760">
    <property type="entry name" value="YtpR"/>
    <property type="match status" value="1"/>
</dbReference>
<dbReference type="EMBL" id="OW150024">
    <property type="protein sequence ID" value="CAH2031523.1"/>
    <property type="molecule type" value="Genomic_DNA"/>
</dbReference>
<name>A0ABN8HIW2_9BACT</name>
<evidence type="ECO:0000313" key="21">
    <source>
        <dbReference type="Proteomes" id="UP001295463"/>
    </source>
</evidence>
<evidence type="ECO:0000256" key="13">
    <source>
        <dbReference type="ARBA" id="ARBA00023146"/>
    </source>
</evidence>
<comment type="catalytic activity">
    <reaction evidence="14 15">
        <text>tRNA(Phe) + L-phenylalanine + ATP = L-phenylalanyl-tRNA(Phe) + AMP + diphosphate + H(+)</text>
        <dbReference type="Rhea" id="RHEA:19413"/>
        <dbReference type="Rhea" id="RHEA-COMP:9668"/>
        <dbReference type="Rhea" id="RHEA-COMP:9699"/>
        <dbReference type="ChEBI" id="CHEBI:15378"/>
        <dbReference type="ChEBI" id="CHEBI:30616"/>
        <dbReference type="ChEBI" id="CHEBI:33019"/>
        <dbReference type="ChEBI" id="CHEBI:58095"/>
        <dbReference type="ChEBI" id="CHEBI:78442"/>
        <dbReference type="ChEBI" id="CHEBI:78531"/>
        <dbReference type="ChEBI" id="CHEBI:456215"/>
        <dbReference type="EC" id="6.1.1.20"/>
    </reaction>
</comment>
<comment type="cofactor">
    <cofactor evidence="15">
        <name>Mg(2+)</name>
        <dbReference type="ChEBI" id="CHEBI:18420"/>
    </cofactor>
    <text evidence="15">Binds 2 magnesium ions per tetramer.</text>
</comment>
<dbReference type="SUPFAM" id="SSF54991">
    <property type="entry name" value="Anticodon-binding domain of PheRS"/>
    <property type="match status" value="1"/>
</dbReference>
<keyword evidence="8 15" id="KW-0547">Nucleotide-binding</keyword>